<keyword evidence="5 8" id="KW-0547">Nucleotide-binding</keyword>
<accession>A0ABP8JG12</accession>
<feature type="binding site" evidence="8">
    <location>
        <position position="61"/>
    </location>
    <ligand>
        <name>beta-alanine</name>
        <dbReference type="ChEBI" id="CHEBI:57966"/>
    </ligand>
</feature>
<dbReference type="Pfam" id="PF02569">
    <property type="entry name" value="Pantoate_ligase"/>
    <property type="match status" value="1"/>
</dbReference>
<feature type="binding site" evidence="8">
    <location>
        <begin position="30"/>
        <end position="37"/>
    </location>
    <ligand>
        <name>ATP</name>
        <dbReference type="ChEBI" id="CHEBI:30616"/>
    </ligand>
</feature>
<dbReference type="InterPro" id="IPR014729">
    <property type="entry name" value="Rossmann-like_a/b/a_fold"/>
</dbReference>
<dbReference type="EC" id="6.3.2.1" evidence="8"/>
<evidence type="ECO:0000313" key="10">
    <source>
        <dbReference type="Proteomes" id="UP001500454"/>
    </source>
</evidence>
<dbReference type="NCBIfam" id="TIGR00125">
    <property type="entry name" value="cyt_tran_rel"/>
    <property type="match status" value="1"/>
</dbReference>
<evidence type="ECO:0000256" key="6">
    <source>
        <dbReference type="ARBA" id="ARBA00022840"/>
    </source>
</evidence>
<comment type="similarity">
    <text evidence="2 8">Belongs to the pantothenate synthetase family.</text>
</comment>
<organism evidence="9 10">
    <name type="scientific">Hymenobacter koreensis</name>
    <dbReference type="NCBI Taxonomy" id="1084523"/>
    <lineage>
        <taxon>Bacteria</taxon>
        <taxon>Pseudomonadati</taxon>
        <taxon>Bacteroidota</taxon>
        <taxon>Cytophagia</taxon>
        <taxon>Cytophagales</taxon>
        <taxon>Hymenobacteraceae</taxon>
        <taxon>Hymenobacter</taxon>
    </lineage>
</organism>
<feature type="active site" description="Proton donor" evidence="8">
    <location>
        <position position="37"/>
    </location>
</feature>
<dbReference type="Proteomes" id="UP001500454">
    <property type="component" value="Unassembled WGS sequence"/>
</dbReference>
<comment type="pathway">
    <text evidence="1 8">Cofactor biosynthesis; (R)-pantothenate biosynthesis; (R)-pantothenate from (R)-pantoate and beta-alanine: step 1/1.</text>
</comment>
<keyword evidence="8" id="KW-0963">Cytoplasm</keyword>
<comment type="subunit">
    <text evidence="8">Homodimer.</text>
</comment>
<name>A0ABP8JG12_9BACT</name>
<dbReference type="Gene3D" id="3.30.1300.10">
    <property type="entry name" value="Pantoate-beta-alanine ligase, C-terminal domain"/>
    <property type="match status" value="1"/>
</dbReference>
<evidence type="ECO:0000313" key="9">
    <source>
        <dbReference type="EMBL" id="GAA4390237.1"/>
    </source>
</evidence>
<evidence type="ECO:0000256" key="3">
    <source>
        <dbReference type="ARBA" id="ARBA00022598"/>
    </source>
</evidence>
<comment type="miscellaneous">
    <text evidence="8">The reaction proceeds by a bi uni uni bi ping pong mechanism.</text>
</comment>
<evidence type="ECO:0000256" key="7">
    <source>
        <dbReference type="ARBA" id="ARBA00048258"/>
    </source>
</evidence>
<evidence type="ECO:0000256" key="8">
    <source>
        <dbReference type="HAMAP-Rule" id="MF_00158"/>
    </source>
</evidence>
<gene>
    <name evidence="8 9" type="primary">panC</name>
    <name evidence="9" type="ORF">GCM10023186_38210</name>
</gene>
<keyword evidence="4 8" id="KW-0566">Pantothenate biosynthesis</keyword>
<proteinExistence type="inferred from homology"/>
<evidence type="ECO:0000256" key="1">
    <source>
        <dbReference type="ARBA" id="ARBA00004990"/>
    </source>
</evidence>
<comment type="catalytic activity">
    <reaction evidence="7 8">
        <text>(R)-pantoate + beta-alanine + ATP = (R)-pantothenate + AMP + diphosphate + H(+)</text>
        <dbReference type="Rhea" id="RHEA:10912"/>
        <dbReference type="ChEBI" id="CHEBI:15378"/>
        <dbReference type="ChEBI" id="CHEBI:15980"/>
        <dbReference type="ChEBI" id="CHEBI:29032"/>
        <dbReference type="ChEBI" id="CHEBI:30616"/>
        <dbReference type="ChEBI" id="CHEBI:33019"/>
        <dbReference type="ChEBI" id="CHEBI:57966"/>
        <dbReference type="ChEBI" id="CHEBI:456215"/>
        <dbReference type="EC" id="6.3.2.1"/>
    </reaction>
</comment>
<evidence type="ECO:0000256" key="5">
    <source>
        <dbReference type="ARBA" id="ARBA00022741"/>
    </source>
</evidence>
<dbReference type="InterPro" id="IPR004821">
    <property type="entry name" value="Cyt_trans-like"/>
</dbReference>
<dbReference type="SUPFAM" id="SSF52374">
    <property type="entry name" value="Nucleotidylyl transferase"/>
    <property type="match status" value="1"/>
</dbReference>
<dbReference type="RefSeq" id="WP_345226893.1">
    <property type="nucleotide sequence ID" value="NZ_BAABHA010000015.1"/>
</dbReference>
<dbReference type="GO" id="GO:0016874">
    <property type="term" value="F:ligase activity"/>
    <property type="evidence" value="ECO:0007669"/>
    <property type="project" value="UniProtKB-KW"/>
</dbReference>
<dbReference type="PANTHER" id="PTHR21299:SF1">
    <property type="entry name" value="PANTOATE--BETA-ALANINE LIGASE"/>
    <property type="match status" value="1"/>
</dbReference>
<feature type="binding site" evidence="8">
    <location>
        <position position="153"/>
    </location>
    <ligand>
        <name>(R)-pantoate</name>
        <dbReference type="ChEBI" id="CHEBI:15980"/>
    </ligand>
</feature>
<evidence type="ECO:0000256" key="2">
    <source>
        <dbReference type="ARBA" id="ARBA00009256"/>
    </source>
</evidence>
<sequence>MEILETAAALQARTEMWRRDGSRIGFVPTMGALHDGHLELVRAAVAENDVVIVSVFVNPTQFNNAEDFNKYPRVLESDTELLRNTGCTALFAPTPEEMYPRPAVLQLDFGPLERVMEGAHRPGHFNGVGIVVSKLFHLARPHRAYFGQKDWQQVAIVRQLVADLGFDVELIAAPTVREADGLAMSSRNRRLSPEARQVAPRLHEALLLAAAHLPAGTAVAQAEAQKFLGGFPGIELEYLEIADAQTLQPDLTAGGDVVICLAAWLDGVRLIDNVLVHPASVTAQRNSGGQA</sequence>
<dbReference type="NCBIfam" id="TIGR00018">
    <property type="entry name" value="panC"/>
    <property type="match status" value="1"/>
</dbReference>
<dbReference type="InterPro" id="IPR003721">
    <property type="entry name" value="Pantoate_ligase"/>
</dbReference>
<feature type="binding site" evidence="8">
    <location>
        <position position="176"/>
    </location>
    <ligand>
        <name>ATP</name>
        <dbReference type="ChEBI" id="CHEBI:30616"/>
    </ligand>
</feature>
<feature type="binding site" evidence="8">
    <location>
        <begin position="184"/>
        <end position="187"/>
    </location>
    <ligand>
        <name>ATP</name>
        <dbReference type="ChEBI" id="CHEBI:30616"/>
    </ligand>
</feature>
<keyword evidence="3 8" id="KW-0436">Ligase</keyword>
<feature type="binding site" evidence="8">
    <location>
        <begin position="147"/>
        <end position="150"/>
    </location>
    <ligand>
        <name>ATP</name>
        <dbReference type="ChEBI" id="CHEBI:30616"/>
    </ligand>
</feature>
<dbReference type="PANTHER" id="PTHR21299">
    <property type="entry name" value="CYTIDYLATE KINASE/PANTOATE-BETA-ALANINE LIGASE"/>
    <property type="match status" value="1"/>
</dbReference>
<dbReference type="Gene3D" id="3.40.50.620">
    <property type="entry name" value="HUPs"/>
    <property type="match status" value="1"/>
</dbReference>
<protein>
    <recommendedName>
        <fullName evidence="8">Pantothenate synthetase</fullName>
        <shortName evidence="8">PS</shortName>
        <ecNumber evidence="8">6.3.2.1</ecNumber>
    </recommendedName>
    <alternativeName>
        <fullName evidence="8">Pantoate--beta-alanine ligase</fullName>
    </alternativeName>
    <alternativeName>
        <fullName evidence="8">Pantoate-activating enzyme</fullName>
    </alternativeName>
</protein>
<dbReference type="HAMAP" id="MF_00158">
    <property type="entry name" value="PanC"/>
    <property type="match status" value="1"/>
</dbReference>
<keyword evidence="6 8" id="KW-0067">ATP-binding</keyword>
<dbReference type="EMBL" id="BAABHA010000015">
    <property type="protein sequence ID" value="GAA4390237.1"/>
    <property type="molecule type" value="Genomic_DNA"/>
</dbReference>
<reference evidence="10" key="1">
    <citation type="journal article" date="2019" name="Int. J. Syst. Evol. Microbiol.">
        <title>The Global Catalogue of Microorganisms (GCM) 10K type strain sequencing project: providing services to taxonomists for standard genome sequencing and annotation.</title>
        <authorList>
            <consortium name="The Broad Institute Genomics Platform"/>
            <consortium name="The Broad Institute Genome Sequencing Center for Infectious Disease"/>
            <person name="Wu L."/>
            <person name="Ma J."/>
        </authorList>
    </citation>
    <scope>NUCLEOTIDE SEQUENCE [LARGE SCALE GENOMIC DNA]</scope>
    <source>
        <strain evidence="10">JCM 17924</strain>
    </source>
</reference>
<dbReference type="CDD" id="cd00560">
    <property type="entry name" value="PanC"/>
    <property type="match status" value="1"/>
</dbReference>
<keyword evidence="10" id="KW-1185">Reference proteome</keyword>
<comment type="subcellular location">
    <subcellularLocation>
        <location evidence="8">Cytoplasm</location>
    </subcellularLocation>
</comment>
<comment type="function">
    <text evidence="8">Catalyzes the condensation of pantoate with beta-alanine in an ATP-dependent reaction via a pantoyl-adenylate intermediate.</text>
</comment>
<feature type="binding site" evidence="8">
    <location>
        <position position="61"/>
    </location>
    <ligand>
        <name>(R)-pantoate</name>
        <dbReference type="ChEBI" id="CHEBI:15980"/>
    </ligand>
</feature>
<comment type="caution">
    <text evidence="9">The sequence shown here is derived from an EMBL/GenBank/DDBJ whole genome shotgun (WGS) entry which is preliminary data.</text>
</comment>
<dbReference type="InterPro" id="IPR042176">
    <property type="entry name" value="Pantoate_ligase_C"/>
</dbReference>
<evidence type="ECO:0000256" key="4">
    <source>
        <dbReference type="ARBA" id="ARBA00022655"/>
    </source>
</evidence>